<evidence type="ECO:0000313" key="11">
    <source>
        <dbReference type="EMBL" id="GID63296.1"/>
    </source>
</evidence>
<dbReference type="GO" id="GO:0005576">
    <property type="term" value="C:extracellular region"/>
    <property type="evidence" value="ECO:0007669"/>
    <property type="project" value="UniProtKB-SubCell"/>
</dbReference>
<accession>A0A919IF93</accession>
<dbReference type="InterPro" id="IPR000691">
    <property type="entry name" value="Prot_inh_I16_SSI"/>
</dbReference>
<feature type="domain" description="Subtilisin inhibitor" evidence="10">
    <location>
        <begin position="34"/>
        <end position="117"/>
    </location>
</feature>
<evidence type="ECO:0000256" key="3">
    <source>
        <dbReference type="ARBA" id="ARBA00011738"/>
    </source>
</evidence>
<dbReference type="Gene3D" id="3.30.350.10">
    <property type="entry name" value="Subtilisin inhibitor-like"/>
    <property type="match status" value="1"/>
</dbReference>
<keyword evidence="12" id="KW-1185">Reference proteome</keyword>
<dbReference type="RefSeq" id="WP_203738734.1">
    <property type="nucleotide sequence ID" value="NZ_BAAAUC010000078.1"/>
</dbReference>
<dbReference type="GO" id="GO:0004867">
    <property type="term" value="F:serine-type endopeptidase inhibitor activity"/>
    <property type="evidence" value="ECO:0007669"/>
    <property type="project" value="UniProtKB-KW"/>
</dbReference>
<evidence type="ECO:0000259" key="10">
    <source>
        <dbReference type="Pfam" id="PF00720"/>
    </source>
</evidence>
<evidence type="ECO:0000256" key="5">
    <source>
        <dbReference type="ARBA" id="ARBA00022690"/>
    </source>
</evidence>
<evidence type="ECO:0000256" key="8">
    <source>
        <dbReference type="RuleBase" id="RU003471"/>
    </source>
</evidence>
<reference evidence="11" key="1">
    <citation type="submission" date="2021-01" db="EMBL/GenBank/DDBJ databases">
        <title>Whole genome shotgun sequence of Actinoplanes cyaneus NBRC 14990.</title>
        <authorList>
            <person name="Komaki H."/>
            <person name="Tamura T."/>
        </authorList>
    </citation>
    <scope>NUCLEOTIDE SEQUENCE</scope>
    <source>
        <strain evidence="11">NBRC 14990</strain>
    </source>
</reference>
<dbReference type="InterPro" id="IPR036819">
    <property type="entry name" value="Subtilisin_inhibitor-like_sf"/>
</dbReference>
<sequence length="131" mass="13475">MSFRICTSLAVATAVLAVAAPAAAGPRPGPPTGSRLVLTRVAEAGGGAAAVRLTCDPDGGGHPKPSQACAALSRAGADPARLTPADRYCFLLYKPVTAQLSGMWRGRSVTWAHTYGNSCEMNRATGVLFDF</sequence>
<evidence type="ECO:0000256" key="9">
    <source>
        <dbReference type="SAM" id="SignalP"/>
    </source>
</evidence>
<dbReference type="PROSITE" id="PS00999">
    <property type="entry name" value="SSI"/>
    <property type="match status" value="1"/>
</dbReference>
<dbReference type="SUPFAM" id="SSF55399">
    <property type="entry name" value="Subtilisin inhibitor"/>
    <property type="match status" value="1"/>
</dbReference>
<dbReference type="AlphaFoldDB" id="A0A919IF93"/>
<dbReference type="Proteomes" id="UP000619479">
    <property type="component" value="Unassembled WGS sequence"/>
</dbReference>
<name>A0A919IF93_9ACTN</name>
<proteinExistence type="inferred from homology"/>
<comment type="subcellular location">
    <subcellularLocation>
        <location evidence="1">Secreted</location>
    </subcellularLocation>
</comment>
<dbReference type="PRINTS" id="PR00294">
    <property type="entry name" value="SSBTLNINHBTR"/>
</dbReference>
<dbReference type="InterPro" id="IPR023549">
    <property type="entry name" value="Subtilisin_inhibitor"/>
</dbReference>
<keyword evidence="7" id="KW-1015">Disulfide bond</keyword>
<protein>
    <recommendedName>
        <fullName evidence="10">Subtilisin inhibitor domain-containing protein</fullName>
    </recommendedName>
</protein>
<evidence type="ECO:0000256" key="7">
    <source>
        <dbReference type="ARBA" id="ARBA00023157"/>
    </source>
</evidence>
<organism evidence="11 12">
    <name type="scientific">Actinoplanes cyaneus</name>
    <dbReference type="NCBI Taxonomy" id="52696"/>
    <lineage>
        <taxon>Bacteria</taxon>
        <taxon>Bacillati</taxon>
        <taxon>Actinomycetota</taxon>
        <taxon>Actinomycetes</taxon>
        <taxon>Micromonosporales</taxon>
        <taxon>Micromonosporaceae</taxon>
        <taxon>Actinoplanes</taxon>
    </lineage>
</organism>
<feature type="signal peptide" evidence="9">
    <location>
        <begin position="1"/>
        <end position="24"/>
    </location>
</feature>
<keyword evidence="4" id="KW-0964">Secreted</keyword>
<keyword evidence="9" id="KW-0732">Signal</keyword>
<evidence type="ECO:0000256" key="1">
    <source>
        <dbReference type="ARBA" id="ARBA00004613"/>
    </source>
</evidence>
<gene>
    <name evidence="11" type="ORF">Acy02nite_11770</name>
</gene>
<dbReference type="Pfam" id="PF00720">
    <property type="entry name" value="SSI"/>
    <property type="match status" value="1"/>
</dbReference>
<comment type="similarity">
    <text evidence="2 8">Belongs to the protease inhibitor I16 (SSI) family.</text>
</comment>
<evidence type="ECO:0000256" key="6">
    <source>
        <dbReference type="ARBA" id="ARBA00022900"/>
    </source>
</evidence>
<feature type="chain" id="PRO_5039554972" description="Subtilisin inhibitor domain-containing protein" evidence="9">
    <location>
        <begin position="25"/>
        <end position="131"/>
    </location>
</feature>
<dbReference type="EMBL" id="BOMH01000007">
    <property type="protein sequence ID" value="GID63296.1"/>
    <property type="molecule type" value="Genomic_DNA"/>
</dbReference>
<dbReference type="InterPro" id="IPR020054">
    <property type="entry name" value="Prot_inh_SSI_I16_CS"/>
</dbReference>
<keyword evidence="6 8" id="KW-0722">Serine protease inhibitor</keyword>
<evidence type="ECO:0000256" key="4">
    <source>
        <dbReference type="ARBA" id="ARBA00022525"/>
    </source>
</evidence>
<keyword evidence="5 8" id="KW-0646">Protease inhibitor</keyword>
<comment type="caution">
    <text evidence="11">The sequence shown here is derived from an EMBL/GenBank/DDBJ whole genome shotgun (WGS) entry which is preliminary data.</text>
</comment>
<evidence type="ECO:0000313" key="12">
    <source>
        <dbReference type="Proteomes" id="UP000619479"/>
    </source>
</evidence>
<comment type="subunit">
    <text evidence="3">Homodimer.</text>
</comment>
<evidence type="ECO:0000256" key="2">
    <source>
        <dbReference type="ARBA" id="ARBA00010472"/>
    </source>
</evidence>